<protein>
    <recommendedName>
        <fullName evidence="1">DUF1214 domain-containing protein</fullName>
    </recommendedName>
</protein>
<evidence type="ECO:0000259" key="1">
    <source>
        <dbReference type="Pfam" id="PF06742"/>
    </source>
</evidence>
<accession>A0ABU0I7W8</accession>
<name>A0ABU0I7W8_9HYPH</name>
<feature type="domain" description="DUF1214" evidence="1">
    <location>
        <begin position="72"/>
        <end position="172"/>
    </location>
</feature>
<organism evidence="2 3">
    <name type="scientific">Rhizobium paknamense</name>
    <dbReference type="NCBI Taxonomy" id="1206817"/>
    <lineage>
        <taxon>Bacteria</taxon>
        <taxon>Pseudomonadati</taxon>
        <taxon>Pseudomonadota</taxon>
        <taxon>Alphaproteobacteria</taxon>
        <taxon>Hyphomicrobiales</taxon>
        <taxon>Rhizobiaceae</taxon>
        <taxon>Rhizobium/Agrobacterium group</taxon>
        <taxon>Rhizobium</taxon>
    </lineage>
</organism>
<sequence>MFRVPFLVAVALAVAFGLGIQSALLALDATVGFGEIKIGSWRAFPEAQTSSADPYARAHRAKAGRLLMGSAEGLTFIASSDDSGERLSGLCRYRLDGSLPPARAWTLYAAGLDGTPLAVPDTLPGALNSVITLKQQDGGLTVEIGSQAAPGNWLALPPGNGPFLITVTLLDTPAAGNSGLVDVAMPKIEKIGCGHA</sequence>
<comment type="caution">
    <text evidence="2">The sequence shown here is derived from an EMBL/GenBank/DDBJ whole genome shotgun (WGS) entry which is preliminary data.</text>
</comment>
<dbReference type="InterPro" id="IPR037049">
    <property type="entry name" value="DUF1214_C_sf"/>
</dbReference>
<evidence type="ECO:0000313" key="3">
    <source>
        <dbReference type="Proteomes" id="UP001235269"/>
    </source>
</evidence>
<keyword evidence="3" id="KW-1185">Reference proteome</keyword>
<dbReference type="EMBL" id="JAUSWH010000001">
    <property type="protein sequence ID" value="MDQ0454302.1"/>
    <property type="molecule type" value="Genomic_DNA"/>
</dbReference>
<dbReference type="RefSeq" id="WP_307156480.1">
    <property type="nucleotide sequence ID" value="NZ_JAUSWH010000001.1"/>
</dbReference>
<dbReference type="InterPro" id="IPR010621">
    <property type="entry name" value="DUF1214"/>
</dbReference>
<dbReference type="Proteomes" id="UP001235269">
    <property type="component" value="Unassembled WGS sequence"/>
</dbReference>
<dbReference type="Gene3D" id="2.60.120.600">
    <property type="entry name" value="Domain of unknown function DUF1214, C-terminal domain"/>
    <property type="match status" value="1"/>
</dbReference>
<dbReference type="SUPFAM" id="SSF160935">
    <property type="entry name" value="VPA0735-like"/>
    <property type="match status" value="1"/>
</dbReference>
<reference evidence="2 3" key="1">
    <citation type="submission" date="2023-07" db="EMBL/GenBank/DDBJ databases">
        <title>Genomic Encyclopedia of Type Strains, Phase IV (KMG-IV): sequencing the most valuable type-strain genomes for metagenomic binning, comparative biology and taxonomic classification.</title>
        <authorList>
            <person name="Goeker M."/>
        </authorList>
    </citation>
    <scope>NUCLEOTIDE SEQUENCE [LARGE SCALE GENOMIC DNA]</scope>
    <source>
        <strain evidence="2 3">DSM 100301</strain>
    </source>
</reference>
<dbReference type="InterPro" id="IPR012038">
    <property type="entry name" value="UCP009471"/>
</dbReference>
<evidence type="ECO:0000313" key="2">
    <source>
        <dbReference type="EMBL" id="MDQ0454302.1"/>
    </source>
</evidence>
<dbReference type="PIRSF" id="PIRSF009471">
    <property type="entry name" value="UCP009471"/>
    <property type="match status" value="1"/>
</dbReference>
<proteinExistence type="predicted"/>
<dbReference type="Pfam" id="PF06742">
    <property type="entry name" value="DUF1214"/>
    <property type="match status" value="1"/>
</dbReference>
<gene>
    <name evidence="2" type="ORF">QO005_000617</name>
</gene>